<evidence type="ECO:0000256" key="6">
    <source>
        <dbReference type="ARBA" id="ARBA00049203"/>
    </source>
</evidence>
<dbReference type="EC" id="3.1.1.-" evidence="7"/>
<keyword evidence="12" id="KW-1185">Reference proteome</keyword>
<comment type="similarity">
    <text evidence="1 7">Belongs to the AB hydrolase superfamily.</text>
</comment>
<evidence type="ECO:0000256" key="5">
    <source>
        <dbReference type="ARBA" id="ARBA00024741"/>
    </source>
</evidence>
<dbReference type="Gene3D" id="3.40.50.1820">
    <property type="entry name" value="alpha/beta hydrolase"/>
    <property type="match status" value="1"/>
</dbReference>
<keyword evidence="3 7" id="KW-0719">Serine esterase</keyword>
<evidence type="ECO:0000256" key="4">
    <source>
        <dbReference type="ARBA" id="ARBA00022801"/>
    </source>
</evidence>
<dbReference type="InterPro" id="IPR016812">
    <property type="entry name" value="PPase_methylesterase_euk"/>
</dbReference>
<feature type="active site" evidence="8">
    <location>
        <position position="329"/>
    </location>
</feature>
<feature type="compositionally biased region" description="Polar residues" evidence="9">
    <location>
        <begin position="38"/>
        <end position="48"/>
    </location>
</feature>
<dbReference type="OrthoDB" id="194865at2759"/>
<evidence type="ECO:0000256" key="1">
    <source>
        <dbReference type="ARBA" id="ARBA00008645"/>
    </source>
</evidence>
<feature type="active site" evidence="8">
    <location>
        <position position="203"/>
    </location>
</feature>
<evidence type="ECO:0000313" key="12">
    <source>
        <dbReference type="Proteomes" id="UP000799750"/>
    </source>
</evidence>
<sequence>MSNIAKGFAKAKLASLPPEPPLYEEEDDSSSASSMSSTGTVRPTSSQRPAPVVSWSDYYAQELYLERQFADGHAKFHVYLTPPASPKAPLLVLHHGAGSSAMSFALCALEIRKMYPEAGILAVEARDHGSVVYRPTGDVNNDLSIHVLSRDMIDMLELTATKMGWPELPTIVLIGHSLGGAVVTDAAKQGYLGNKLLGYAVLDVVEGSAMEALKHMQAYLGTRPKMFPSLEAAIEWHIRSRTLRNPQSARASVPSLLFQTPSGAWAWRTDLSSTEAYWENWFGGMSSKFLTAKGAKLLLLAGTDRLDKELTIGQMQGKFQLQVFPAAGHFLQEDLPEKTAEAIVEFVKRNDRSTLILPPKVGDLLKQGKKV</sequence>
<protein>
    <recommendedName>
        <fullName evidence="2 7">Protein phosphatase methylesterase 1</fullName>
        <shortName evidence="7">PME-1</shortName>
        <ecNumber evidence="7">3.1.1.-</ecNumber>
    </recommendedName>
</protein>
<gene>
    <name evidence="11" type="ORF">BU16DRAFT_548205</name>
</gene>
<dbReference type="SUPFAM" id="SSF53474">
    <property type="entry name" value="alpha/beta-Hydrolases"/>
    <property type="match status" value="1"/>
</dbReference>
<comment type="catalytic activity">
    <reaction evidence="6">
        <text>[phosphatase 2A protein]-C-terminal L-leucine methyl ester + H2O = [phosphatase 2A protein]-C-terminal L-leucine + methanol + H(+)</text>
        <dbReference type="Rhea" id="RHEA:48548"/>
        <dbReference type="Rhea" id="RHEA-COMP:12134"/>
        <dbReference type="Rhea" id="RHEA-COMP:12135"/>
        <dbReference type="ChEBI" id="CHEBI:15377"/>
        <dbReference type="ChEBI" id="CHEBI:15378"/>
        <dbReference type="ChEBI" id="CHEBI:17790"/>
        <dbReference type="ChEBI" id="CHEBI:90516"/>
        <dbReference type="ChEBI" id="CHEBI:90517"/>
        <dbReference type="EC" id="3.1.1.89"/>
    </reaction>
</comment>
<accession>A0A6A6R3S3</accession>
<feature type="domain" description="AB hydrolase-1" evidence="10">
    <location>
        <begin position="91"/>
        <end position="342"/>
    </location>
</feature>
<evidence type="ECO:0000256" key="7">
    <source>
        <dbReference type="PIRNR" id="PIRNR022950"/>
    </source>
</evidence>
<reference evidence="11" key="1">
    <citation type="journal article" date="2020" name="Stud. Mycol.">
        <title>101 Dothideomycetes genomes: a test case for predicting lifestyles and emergence of pathogens.</title>
        <authorList>
            <person name="Haridas S."/>
            <person name="Albert R."/>
            <person name="Binder M."/>
            <person name="Bloem J."/>
            <person name="Labutti K."/>
            <person name="Salamov A."/>
            <person name="Andreopoulos B."/>
            <person name="Baker S."/>
            <person name="Barry K."/>
            <person name="Bills G."/>
            <person name="Bluhm B."/>
            <person name="Cannon C."/>
            <person name="Castanera R."/>
            <person name="Culley D."/>
            <person name="Daum C."/>
            <person name="Ezra D."/>
            <person name="Gonzalez J."/>
            <person name="Henrissat B."/>
            <person name="Kuo A."/>
            <person name="Liang C."/>
            <person name="Lipzen A."/>
            <person name="Lutzoni F."/>
            <person name="Magnuson J."/>
            <person name="Mondo S."/>
            <person name="Nolan M."/>
            <person name="Ohm R."/>
            <person name="Pangilinan J."/>
            <person name="Park H.-J."/>
            <person name="Ramirez L."/>
            <person name="Alfaro M."/>
            <person name="Sun H."/>
            <person name="Tritt A."/>
            <person name="Yoshinaga Y."/>
            <person name="Zwiers L.-H."/>
            <person name="Turgeon B."/>
            <person name="Goodwin S."/>
            <person name="Spatafora J."/>
            <person name="Crous P."/>
            <person name="Grigoriev I."/>
        </authorList>
    </citation>
    <scope>NUCLEOTIDE SEQUENCE</scope>
    <source>
        <strain evidence="11">CBS 269.34</strain>
    </source>
</reference>
<evidence type="ECO:0000256" key="2">
    <source>
        <dbReference type="ARBA" id="ARBA00020672"/>
    </source>
</evidence>
<dbReference type="InterPro" id="IPR000073">
    <property type="entry name" value="AB_hydrolase_1"/>
</dbReference>
<evidence type="ECO:0000256" key="8">
    <source>
        <dbReference type="PIRSR" id="PIRSR022950-1"/>
    </source>
</evidence>
<dbReference type="PANTHER" id="PTHR14189">
    <property type="entry name" value="PROTEIN PHOSPHATASE METHYLESTERASE-1 RELATED"/>
    <property type="match status" value="1"/>
</dbReference>
<dbReference type="AlphaFoldDB" id="A0A6A6R3S3"/>
<keyword evidence="4 7" id="KW-0378">Hydrolase</keyword>
<dbReference type="EMBL" id="MU004185">
    <property type="protein sequence ID" value="KAF2498423.1"/>
    <property type="molecule type" value="Genomic_DNA"/>
</dbReference>
<evidence type="ECO:0000259" key="10">
    <source>
        <dbReference type="Pfam" id="PF12697"/>
    </source>
</evidence>
<evidence type="ECO:0000256" key="3">
    <source>
        <dbReference type="ARBA" id="ARBA00022487"/>
    </source>
</evidence>
<feature type="active site" evidence="8">
    <location>
        <position position="177"/>
    </location>
</feature>
<organism evidence="11 12">
    <name type="scientific">Lophium mytilinum</name>
    <dbReference type="NCBI Taxonomy" id="390894"/>
    <lineage>
        <taxon>Eukaryota</taxon>
        <taxon>Fungi</taxon>
        <taxon>Dikarya</taxon>
        <taxon>Ascomycota</taxon>
        <taxon>Pezizomycotina</taxon>
        <taxon>Dothideomycetes</taxon>
        <taxon>Pleosporomycetidae</taxon>
        <taxon>Mytilinidiales</taxon>
        <taxon>Mytilinidiaceae</taxon>
        <taxon>Lophium</taxon>
    </lineage>
</organism>
<dbReference type="Pfam" id="PF12697">
    <property type="entry name" value="Abhydrolase_6"/>
    <property type="match status" value="1"/>
</dbReference>
<dbReference type="InterPro" id="IPR029058">
    <property type="entry name" value="AB_hydrolase_fold"/>
</dbReference>
<comment type="function">
    <text evidence="5">Demethylates proteins that have been reversibly carboxymethylated. Demethylates the phosphatase PP2A catalytic subunit.</text>
</comment>
<dbReference type="GO" id="GO:0051723">
    <property type="term" value="F:protein methylesterase activity"/>
    <property type="evidence" value="ECO:0007669"/>
    <property type="project" value="UniProtKB-EC"/>
</dbReference>
<name>A0A6A6R3S3_9PEZI</name>
<dbReference type="Proteomes" id="UP000799750">
    <property type="component" value="Unassembled WGS sequence"/>
</dbReference>
<evidence type="ECO:0000256" key="9">
    <source>
        <dbReference type="SAM" id="MobiDB-lite"/>
    </source>
</evidence>
<feature type="region of interest" description="Disordered" evidence="9">
    <location>
        <begin position="15"/>
        <end position="50"/>
    </location>
</feature>
<evidence type="ECO:0000313" key="11">
    <source>
        <dbReference type="EMBL" id="KAF2498423.1"/>
    </source>
</evidence>
<dbReference type="PANTHER" id="PTHR14189:SF0">
    <property type="entry name" value="PROTEIN PHOSPHATASE METHYLESTERASE 1"/>
    <property type="match status" value="1"/>
</dbReference>
<dbReference type="PIRSF" id="PIRSF022950">
    <property type="entry name" value="PPase_methylesterase_euk"/>
    <property type="match status" value="1"/>
</dbReference>
<proteinExistence type="inferred from homology"/>